<evidence type="ECO:0000313" key="3">
    <source>
        <dbReference type="Proteomes" id="UP000002494"/>
    </source>
</evidence>
<dbReference type="Ensembl" id="ENSRNOT00000107373.2">
    <property type="protein sequence ID" value="ENSRNOP00000090909.1"/>
    <property type="gene ID" value="ENSRNOG00000064655.2"/>
</dbReference>
<proteinExistence type="evidence at transcript level"/>
<dbReference type="AGR" id="RGD:150345060"/>
<sequence>MRFLLSYIPANRQPLLDSSFKPSISASVRTGLQWRAVLSRVDFYLHHPKMSYISSTTYGAHLFLILAINF</sequence>
<dbReference type="Proteomes" id="UP000002494">
    <property type="component" value="Chromosome 11"/>
</dbReference>
<reference evidence="1" key="2">
    <citation type="submission" date="2005-06" db="EMBL/GenBank/DDBJ databases">
        <title>Rattus norvegicus mRNA, brain endothelial cell derived gene-2.</title>
        <authorList>
            <person name="Shibata T."/>
            <person name="Tatsuno I."/>
            <person name="Saito Y."/>
        </authorList>
    </citation>
    <scope>NUCLEOTIDE SEQUENCE</scope>
    <source>
        <tissue evidence="1">Brain</tissue>
    </source>
</reference>
<evidence type="ECO:0000313" key="4">
    <source>
        <dbReference type="RGD" id="150345060"/>
    </source>
</evidence>
<dbReference type="AlphaFoldDB" id="B6VQA7"/>
<organism evidence="1">
    <name type="scientific">Rattus norvegicus</name>
    <name type="common">Rat</name>
    <dbReference type="NCBI Taxonomy" id="10116"/>
    <lineage>
        <taxon>Eukaryota</taxon>
        <taxon>Metazoa</taxon>
        <taxon>Chordata</taxon>
        <taxon>Craniata</taxon>
        <taxon>Vertebrata</taxon>
        <taxon>Euteleostomi</taxon>
        <taxon>Mammalia</taxon>
        <taxon>Eutheria</taxon>
        <taxon>Euarchontoglires</taxon>
        <taxon>Glires</taxon>
        <taxon>Rodentia</taxon>
        <taxon>Myomorpha</taxon>
        <taxon>Muroidea</taxon>
        <taxon>Muridae</taxon>
        <taxon>Murinae</taxon>
        <taxon>Rattus</taxon>
    </lineage>
</organism>
<dbReference type="RGD" id="150345060">
    <property type="gene designation" value="ENSRNOG00000064655"/>
</dbReference>
<name>B6VQA7_RAT</name>
<keyword evidence="3" id="KW-1185">Reference proteome</keyword>
<evidence type="ECO:0000313" key="1">
    <source>
        <dbReference type="EMBL" id="BAG84268.1"/>
    </source>
</evidence>
<dbReference type="EMBL" id="AB218812">
    <property type="protein sequence ID" value="BAG84268.1"/>
    <property type="molecule type" value="mRNA"/>
</dbReference>
<accession>B6VQA7</accession>
<reference evidence="2 3" key="1">
    <citation type="journal article" date="2004" name="Nature">
        <title>Genome sequence of the Brown Norway rat yields insights into mammalian evolution.</title>
        <authorList>
            <consortium name="Rat Genome Sequencing Project Consortium"/>
            <person name="Gibbs R.A."/>
            <person name="Weinstock G.M."/>
            <person name="Metzker M.L."/>
            <person name="Muzny D.M."/>
            <person name="Sodergren E.J."/>
            <person name="Scherer S."/>
            <person name="Scott G."/>
            <person name="Steffen D."/>
            <person name="Worley K.C."/>
            <person name="Burch P.E."/>
            <person name="Okwuonu G."/>
            <person name="Hines S."/>
            <person name="Lewis L."/>
            <person name="Deramo C."/>
            <person name="Delgado O."/>
            <person name="Dugan-Rocha S."/>
            <person name="Miner G."/>
            <person name="Morgan M."/>
            <person name="Hawes A."/>
            <person name="Gill R."/>
            <person name="Holt R.A."/>
            <person name="Adams M.D."/>
            <person name="Amanatides P.G."/>
            <person name="Baden-Tillson H."/>
            <person name="Barnstead M."/>
            <person name="Chin S."/>
            <person name="Evans C.A."/>
            <person name="Ferriera S."/>
            <person name="Fosler C."/>
            <person name="Glodek A."/>
            <person name="Gu Z."/>
            <person name="Jennings D."/>
            <person name="Kraft C.L."/>
            <person name="Nguyen T."/>
            <person name="Pfannkoch C.M."/>
            <person name="Sitter C."/>
            <person name="Sutton G.G."/>
            <person name="Venter J.C."/>
            <person name="Woodage T."/>
            <person name="Smith D."/>
            <person name="Lee H.-M."/>
            <person name="Gustafson E."/>
            <person name="Cahill P."/>
            <person name="Kana A."/>
            <person name="Doucette-Stamm L."/>
            <person name="Weinstock K."/>
            <person name="Fechtel K."/>
            <person name="Weiss R.B."/>
            <person name="Dunn D.M."/>
            <person name="Green E.D."/>
            <person name="Blakesley R.W."/>
            <person name="Bouffard G.G."/>
            <person name="De Jong P.J."/>
            <person name="Osoegawa K."/>
            <person name="Zhu B."/>
            <person name="Marra M."/>
            <person name="Schein J."/>
            <person name="Bosdet I."/>
            <person name="Fjell C."/>
            <person name="Jones S."/>
            <person name="Krzywinski M."/>
            <person name="Mathewson C."/>
            <person name="Siddiqui A."/>
            <person name="Wye N."/>
            <person name="McPherson J."/>
            <person name="Zhao S."/>
            <person name="Fraser C.M."/>
            <person name="Shetty J."/>
            <person name="Shatsman S."/>
            <person name="Geer K."/>
            <person name="Chen Y."/>
            <person name="Abramzon S."/>
            <person name="Nierman W.C."/>
            <person name="Havlak P.H."/>
            <person name="Chen R."/>
            <person name="Durbin K.J."/>
            <person name="Egan A."/>
            <person name="Ren Y."/>
            <person name="Song X.-Z."/>
            <person name="Li B."/>
            <person name="Liu Y."/>
            <person name="Qin X."/>
            <person name="Cawley S."/>
            <person name="Cooney A.J."/>
            <person name="D'Souza L.M."/>
            <person name="Martin K."/>
            <person name="Wu J.Q."/>
            <person name="Gonzalez-Garay M.L."/>
            <person name="Jackson A.R."/>
            <person name="Kalafus K.J."/>
            <person name="McLeod M.P."/>
            <person name="Milosavljevic A."/>
            <person name="Virk D."/>
            <person name="Volkov A."/>
            <person name="Wheeler D.A."/>
            <person name="Zhang Z."/>
            <person name="Bailey J.A."/>
            <person name="Eichler E.E."/>
            <person name="Tuzun E."/>
            <person name="Birney E."/>
            <person name="Mongin E."/>
            <person name="Ureta-Vidal A."/>
            <person name="Woodwark C."/>
            <person name="Zdobnov E."/>
            <person name="Bork P."/>
            <person name="Suyama M."/>
            <person name="Torrents D."/>
            <person name="Alexandersson M."/>
            <person name="Trask B.J."/>
            <person name="Young J.M."/>
            <person name="Huang H."/>
            <person name="Wang H."/>
            <person name="Xing H."/>
            <person name="Daniels S."/>
            <person name="Gietzen D."/>
            <person name="Schmidt J."/>
            <person name="Stevens K."/>
            <person name="Vitt U."/>
            <person name="Wingrove J."/>
            <person name="Camara F."/>
            <person name="Mar Alba M."/>
            <person name="Abril J.F."/>
            <person name="Guigo R."/>
            <person name="Smit A."/>
            <person name="Dubchak I."/>
            <person name="Rubin E.M."/>
            <person name="Couronne O."/>
            <person name="Poliakov A."/>
            <person name="Huebner N."/>
            <person name="Ganten D."/>
            <person name="Goesele C."/>
            <person name="Hummel O."/>
            <person name="Kreitler T."/>
            <person name="Lee Y.-A."/>
            <person name="Monti J."/>
            <person name="Schulz H."/>
            <person name="Zimdahl H."/>
            <person name="Himmelbauer H."/>
            <person name="Lehrach H."/>
            <person name="Jacob H.J."/>
            <person name="Bromberg S."/>
            <person name="Gullings-Handley J."/>
            <person name="Jensen-Seaman M.I."/>
            <person name="Kwitek A.E."/>
            <person name="Lazar J."/>
            <person name="Pasko D."/>
            <person name="Tonellato P.J."/>
            <person name="Twigger S."/>
            <person name="Ponting C.P."/>
            <person name="Duarte J.M."/>
            <person name="Rice S."/>
            <person name="Goodstadt L."/>
            <person name="Beatson S.A."/>
            <person name="Emes R.D."/>
            <person name="Winter E.E."/>
            <person name="Webber C."/>
            <person name="Brandt P."/>
            <person name="Nyakatura G."/>
            <person name="Adetobi M."/>
            <person name="Chiaromonte F."/>
            <person name="Elnitski L."/>
            <person name="Eswara P."/>
            <person name="Hardison R.C."/>
            <person name="Hou M."/>
            <person name="Kolbe D."/>
            <person name="Makova K."/>
            <person name="Miller W."/>
            <person name="Nekrutenko A."/>
            <person name="Riemer C."/>
            <person name="Schwartz S."/>
            <person name="Taylor J."/>
            <person name="Yang S."/>
            <person name="Zhang Y."/>
            <person name="Lindpaintner K."/>
            <person name="Andrews T.D."/>
            <person name="Caccamo M."/>
            <person name="Clamp M."/>
            <person name="Clarke L."/>
            <person name="Curwen V."/>
            <person name="Durbin R.M."/>
            <person name="Eyras E."/>
            <person name="Searle S.M."/>
            <person name="Cooper G.M."/>
            <person name="Batzoglou S."/>
            <person name="Brudno M."/>
            <person name="Sidow A."/>
            <person name="Stone E.A."/>
            <person name="Payseur B.A."/>
            <person name="Bourque G."/>
            <person name="Lopez-Otin C."/>
            <person name="Puente X.S."/>
            <person name="Chakrabarti K."/>
            <person name="Chatterji S."/>
            <person name="Dewey C."/>
            <person name="Pachter L."/>
            <person name="Bray N."/>
            <person name="Yap V.B."/>
            <person name="Caspi A."/>
            <person name="Tesler G."/>
            <person name="Pevzner P.A."/>
            <person name="Haussler D."/>
            <person name="Roskin K.M."/>
            <person name="Baertsch R."/>
            <person name="Clawson H."/>
            <person name="Furey T.S."/>
            <person name="Hinrichs A.S."/>
            <person name="Karolchik D."/>
            <person name="Kent W.J."/>
            <person name="Rosenbloom K.R."/>
            <person name="Trumbower H."/>
            <person name="Weirauch M."/>
            <person name="Cooper D.N."/>
            <person name="Stenson P.D."/>
            <person name="Ma B."/>
            <person name="Brent M."/>
            <person name="Arumugam M."/>
            <person name="Shteynberg D."/>
            <person name="Copley R.R."/>
            <person name="Taylor M.S."/>
            <person name="Riethman H."/>
            <person name="Mudunuri U."/>
            <person name="Peterson J."/>
            <person name="Guyer M."/>
            <person name="Felsenfeld A."/>
            <person name="Old S."/>
            <person name="Mockrin S."/>
            <person name="Collins F.S."/>
        </authorList>
    </citation>
    <scope>NUCLEOTIDE SEQUENCE [LARGE SCALE GENOMIC DNA]</scope>
    <source>
        <strain evidence="2 3">Brown Norway</strain>
    </source>
</reference>
<dbReference type="HOGENOM" id="CLU_2757179_0_0_1"/>
<gene>
    <name evidence="4" type="primary">ENSRNOG00000064655</name>
</gene>
<dbReference type="UCSC" id="RGD:2324354">
    <property type="organism name" value="rat"/>
</dbReference>
<dbReference type="Bgee" id="ENSRNOG00000059017">
    <property type="expression patterns" value="Expressed in lung and 18 other cell types or tissues"/>
</dbReference>
<evidence type="ECO:0000313" key="2">
    <source>
        <dbReference type="Ensembl" id="ENSRNOP00000090909.1"/>
    </source>
</evidence>
<reference evidence="2" key="3">
    <citation type="submission" date="2025-05" db="UniProtKB">
        <authorList>
            <consortium name="Ensembl"/>
        </authorList>
    </citation>
    <scope>IDENTIFICATION</scope>
    <source>
        <strain evidence="2">Brown Norway</strain>
    </source>
</reference>
<dbReference type="GeneTree" id="ENSGT00960000192228"/>
<protein>
    <submittedName>
        <fullName evidence="1 2">Uncharacterized protein</fullName>
    </submittedName>
</protein>